<dbReference type="Gene3D" id="1.10.1670.40">
    <property type="match status" value="1"/>
</dbReference>
<dbReference type="GO" id="GO:0043916">
    <property type="term" value="F:DNA-7-methylguanine glycosylase activity"/>
    <property type="evidence" value="ECO:0007669"/>
    <property type="project" value="TreeGrafter"/>
</dbReference>
<dbReference type="FunFam" id="1.10.340.30:FF:000004">
    <property type="entry name" value="DNA-3-methyladenine glycosylase II"/>
    <property type="match status" value="1"/>
</dbReference>
<dbReference type="EC" id="3.2.2.21" evidence="3"/>
<dbReference type="RefSeq" id="WP_144999339.1">
    <property type="nucleotide sequence ID" value="NZ_CP036281.1"/>
</dbReference>
<dbReference type="CDD" id="cd00056">
    <property type="entry name" value="ENDO3c"/>
    <property type="match status" value="1"/>
</dbReference>
<evidence type="ECO:0000256" key="1">
    <source>
        <dbReference type="ARBA" id="ARBA00000086"/>
    </source>
</evidence>
<dbReference type="InterPro" id="IPR011257">
    <property type="entry name" value="DNA_glycosylase"/>
</dbReference>
<dbReference type="GO" id="GO:0032131">
    <property type="term" value="F:alkylated DNA binding"/>
    <property type="evidence" value="ECO:0007669"/>
    <property type="project" value="TreeGrafter"/>
</dbReference>
<dbReference type="GO" id="GO:0032993">
    <property type="term" value="C:protein-DNA complex"/>
    <property type="evidence" value="ECO:0007669"/>
    <property type="project" value="TreeGrafter"/>
</dbReference>
<dbReference type="SMART" id="SM00478">
    <property type="entry name" value="ENDO3c"/>
    <property type="match status" value="1"/>
</dbReference>
<keyword evidence="7" id="KW-0378">Hydrolase</keyword>
<keyword evidence="8" id="KW-1185">Reference proteome</keyword>
<dbReference type="GO" id="GO:0008725">
    <property type="term" value="F:DNA-3-methyladenine glycosylase activity"/>
    <property type="evidence" value="ECO:0007669"/>
    <property type="project" value="TreeGrafter"/>
</dbReference>
<gene>
    <name evidence="7" type="primary">alkA</name>
    <name evidence="7" type="ORF">Pla110_45980</name>
</gene>
<accession>A0A518CUE2</accession>
<dbReference type="Gene3D" id="1.10.340.30">
    <property type="entry name" value="Hypothetical protein, domain 2"/>
    <property type="match status" value="1"/>
</dbReference>
<evidence type="ECO:0000313" key="8">
    <source>
        <dbReference type="Proteomes" id="UP000317178"/>
    </source>
</evidence>
<organism evidence="7 8">
    <name type="scientific">Polystyrenella longa</name>
    <dbReference type="NCBI Taxonomy" id="2528007"/>
    <lineage>
        <taxon>Bacteria</taxon>
        <taxon>Pseudomonadati</taxon>
        <taxon>Planctomycetota</taxon>
        <taxon>Planctomycetia</taxon>
        <taxon>Planctomycetales</taxon>
        <taxon>Planctomycetaceae</taxon>
        <taxon>Polystyrenella</taxon>
    </lineage>
</organism>
<keyword evidence="5" id="KW-0234">DNA repair</keyword>
<dbReference type="GO" id="GO:0006307">
    <property type="term" value="P:DNA alkylation repair"/>
    <property type="evidence" value="ECO:0007669"/>
    <property type="project" value="TreeGrafter"/>
</dbReference>
<dbReference type="Proteomes" id="UP000317178">
    <property type="component" value="Chromosome"/>
</dbReference>
<proteinExistence type="inferred from homology"/>
<dbReference type="PANTHER" id="PTHR43003:SF5">
    <property type="entry name" value="DNA-3-METHYLADENINE GLYCOSYLASE"/>
    <property type="match status" value="1"/>
</dbReference>
<dbReference type="InterPro" id="IPR003265">
    <property type="entry name" value="HhH-GPD_domain"/>
</dbReference>
<dbReference type="SUPFAM" id="SSF48150">
    <property type="entry name" value="DNA-glycosylase"/>
    <property type="match status" value="1"/>
</dbReference>
<dbReference type="AlphaFoldDB" id="A0A518CUE2"/>
<dbReference type="InterPro" id="IPR051912">
    <property type="entry name" value="Alkylbase_DNA_Glycosylase/TA"/>
</dbReference>
<dbReference type="Pfam" id="PF00730">
    <property type="entry name" value="HhH-GPD"/>
    <property type="match status" value="1"/>
</dbReference>
<dbReference type="OrthoDB" id="9785929at2"/>
<evidence type="ECO:0000259" key="6">
    <source>
        <dbReference type="SMART" id="SM00478"/>
    </source>
</evidence>
<reference evidence="7 8" key="1">
    <citation type="submission" date="2019-02" db="EMBL/GenBank/DDBJ databases">
        <title>Deep-cultivation of Planctomycetes and their phenomic and genomic characterization uncovers novel biology.</title>
        <authorList>
            <person name="Wiegand S."/>
            <person name="Jogler M."/>
            <person name="Boedeker C."/>
            <person name="Pinto D."/>
            <person name="Vollmers J."/>
            <person name="Rivas-Marin E."/>
            <person name="Kohn T."/>
            <person name="Peeters S.H."/>
            <person name="Heuer A."/>
            <person name="Rast P."/>
            <person name="Oberbeckmann S."/>
            <person name="Bunk B."/>
            <person name="Jeske O."/>
            <person name="Meyerdierks A."/>
            <person name="Storesund J.E."/>
            <person name="Kallscheuer N."/>
            <person name="Luecker S."/>
            <person name="Lage O.M."/>
            <person name="Pohl T."/>
            <person name="Merkel B.J."/>
            <person name="Hornburger P."/>
            <person name="Mueller R.-W."/>
            <person name="Bruemmer F."/>
            <person name="Labrenz M."/>
            <person name="Spormann A.M."/>
            <person name="Op den Camp H."/>
            <person name="Overmann J."/>
            <person name="Amann R."/>
            <person name="Jetten M.S.M."/>
            <person name="Mascher T."/>
            <person name="Medema M.H."/>
            <person name="Devos D.P."/>
            <person name="Kaster A.-K."/>
            <person name="Ovreas L."/>
            <person name="Rohde M."/>
            <person name="Galperin M.Y."/>
            <person name="Jogler C."/>
        </authorList>
    </citation>
    <scope>NUCLEOTIDE SEQUENCE [LARGE SCALE GENOMIC DNA]</scope>
    <source>
        <strain evidence="7 8">Pla110</strain>
    </source>
</reference>
<sequence length="206" mass="23183">MSFIKKRIAAALFIADVDPHMRKVIRAVGDCRLTLRRNRLHMLTRSIVGQQLSTKASRTIYARFCDLLPDDYSHEDILKLSEKQIRSAGLSRNKHATIFRIATAVEAGDLPLKTLGRLQNEEIVNTMTQLKGIGPWTAQMFLIFSLGRLDVLPHTDLGIRSAFQQIYGLSELPTPQQMTDLAAPWSNYASIGAWYCWQGLDRGVIG</sequence>
<dbReference type="PANTHER" id="PTHR43003">
    <property type="entry name" value="DNA-3-METHYLADENINE GLYCOSYLASE"/>
    <property type="match status" value="1"/>
</dbReference>
<evidence type="ECO:0000256" key="4">
    <source>
        <dbReference type="ARBA" id="ARBA00022763"/>
    </source>
</evidence>
<evidence type="ECO:0000313" key="7">
    <source>
        <dbReference type="EMBL" id="QDU82835.1"/>
    </source>
</evidence>
<dbReference type="KEGG" id="plon:Pla110_45980"/>
<evidence type="ECO:0000256" key="3">
    <source>
        <dbReference type="ARBA" id="ARBA00012000"/>
    </source>
</evidence>
<dbReference type="GO" id="GO:0006285">
    <property type="term" value="P:base-excision repair, AP site formation"/>
    <property type="evidence" value="ECO:0007669"/>
    <property type="project" value="TreeGrafter"/>
</dbReference>
<evidence type="ECO:0000256" key="5">
    <source>
        <dbReference type="ARBA" id="ARBA00023204"/>
    </source>
</evidence>
<keyword evidence="7" id="KW-0326">Glycosidase</keyword>
<comment type="catalytic activity">
    <reaction evidence="1">
        <text>Hydrolysis of alkylated DNA, releasing 3-methyladenine, 3-methylguanine, 7-methylguanine and 7-methyladenine.</text>
        <dbReference type="EC" id="3.2.2.21"/>
    </reaction>
</comment>
<keyword evidence="4" id="KW-0227">DNA damage</keyword>
<comment type="similarity">
    <text evidence="2">Belongs to the alkylbase DNA glycosidase AlkA family.</text>
</comment>
<dbReference type="EMBL" id="CP036281">
    <property type="protein sequence ID" value="QDU82835.1"/>
    <property type="molecule type" value="Genomic_DNA"/>
</dbReference>
<feature type="domain" description="HhH-GPD" evidence="6">
    <location>
        <begin position="48"/>
        <end position="201"/>
    </location>
</feature>
<name>A0A518CUE2_9PLAN</name>
<protein>
    <recommendedName>
        <fullName evidence="3">DNA-3-methyladenine glycosylase II</fullName>
        <ecNumber evidence="3">3.2.2.21</ecNumber>
    </recommendedName>
</protein>
<evidence type="ECO:0000256" key="2">
    <source>
        <dbReference type="ARBA" id="ARBA00010817"/>
    </source>
</evidence>